<proteinExistence type="predicted"/>
<gene>
    <name evidence="2" type="ORF">B4110_0622</name>
</gene>
<protein>
    <submittedName>
        <fullName evidence="2">Uncharacterized protein</fullName>
    </submittedName>
</protein>
<organism evidence="2 3">
    <name type="scientific">Parageobacillus toebii</name>
    <dbReference type="NCBI Taxonomy" id="153151"/>
    <lineage>
        <taxon>Bacteria</taxon>
        <taxon>Bacillati</taxon>
        <taxon>Bacillota</taxon>
        <taxon>Bacilli</taxon>
        <taxon>Bacillales</taxon>
        <taxon>Anoxybacillaceae</taxon>
        <taxon>Parageobacillus</taxon>
    </lineage>
</organism>
<feature type="region of interest" description="Disordered" evidence="1">
    <location>
        <begin position="1"/>
        <end position="20"/>
    </location>
</feature>
<dbReference type="AlphaFoldDB" id="A0A150MJJ9"/>
<evidence type="ECO:0000313" key="3">
    <source>
        <dbReference type="Proteomes" id="UP000075324"/>
    </source>
</evidence>
<name>A0A150MJJ9_9BACL</name>
<dbReference type="PATRIC" id="fig|153151.4.peg.1286"/>
<reference evidence="2 3" key="1">
    <citation type="submission" date="2016-01" db="EMBL/GenBank/DDBJ databases">
        <title>Draft Genome Sequences of Seven Thermophilic Sporeformers Isolated from Foods.</title>
        <authorList>
            <person name="Berendsen E.M."/>
            <person name="Wells-Bennik M.H."/>
            <person name="Krawcyk A.O."/>
            <person name="De Jong A."/>
            <person name="Holsappel S."/>
            <person name="Eijlander R.T."/>
            <person name="Kuipers O.P."/>
        </authorList>
    </citation>
    <scope>NUCLEOTIDE SEQUENCE [LARGE SCALE GENOMIC DNA]</scope>
    <source>
        <strain evidence="2 3">B4110</strain>
    </source>
</reference>
<evidence type="ECO:0000313" key="2">
    <source>
        <dbReference type="EMBL" id="KYD24613.1"/>
    </source>
</evidence>
<accession>A0A150MJJ9</accession>
<dbReference type="RefSeq" id="WP_062678891.1">
    <property type="nucleotide sequence ID" value="NZ_LQYW01000149.1"/>
</dbReference>
<dbReference type="EMBL" id="LQYW01000149">
    <property type="protein sequence ID" value="KYD24613.1"/>
    <property type="molecule type" value="Genomic_DNA"/>
</dbReference>
<sequence>MSSKRRNQEEVVAEQEQKEEVIVEQEKQEQQEALIYVGPSLPGGLLTKYTTFSNGIPDHLKLHFEKCPAFKRLFVPVSQLSAVESRLNDATSAESVFYQQTVQYFSRKG</sequence>
<comment type="caution">
    <text evidence="2">The sequence shown here is derived from an EMBL/GenBank/DDBJ whole genome shotgun (WGS) entry which is preliminary data.</text>
</comment>
<dbReference type="Proteomes" id="UP000075324">
    <property type="component" value="Unassembled WGS sequence"/>
</dbReference>
<evidence type="ECO:0000256" key="1">
    <source>
        <dbReference type="SAM" id="MobiDB-lite"/>
    </source>
</evidence>